<organism evidence="10 11">
    <name type="scientific">Dreissena polymorpha</name>
    <name type="common">Zebra mussel</name>
    <name type="synonym">Mytilus polymorpha</name>
    <dbReference type="NCBI Taxonomy" id="45954"/>
    <lineage>
        <taxon>Eukaryota</taxon>
        <taxon>Metazoa</taxon>
        <taxon>Spiralia</taxon>
        <taxon>Lophotrochozoa</taxon>
        <taxon>Mollusca</taxon>
        <taxon>Bivalvia</taxon>
        <taxon>Autobranchia</taxon>
        <taxon>Heteroconchia</taxon>
        <taxon>Euheterodonta</taxon>
        <taxon>Imparidentia</taxon>
        <taxon>Neoheterodontei</taxon>
        <taxon>Myida</taxon>
        <taxon>Dreissenoidea</taxon>
        <taxon>Dreissenidae</taxon>
        <taxon>Dreissena</taxon>
    </lineage>
</organism>
<dbReference type="CDD" id="cd07061">
    <property type="entry name" value="HP_HAP_like"/>
    <property type="match status" value="1"/>
</dbReference>
<keyword evidence="8" id="KW-1133">Transmembrane helix</keyword>
<evidence type="ECO:0000256" key="9">
    <source>
        <dbReference type="SAM" id="SignalP"/>
    </source>
</evidence>
<keyword evidence="6" id="KW-1015">Disulfide bond</keyword>
<comment type="similarity">
    <text evidence="2">Belongs to the histidine acid phosphatase family.</text>
</comment>
<evidence type="ECO:0000256" key="6">
    <source>
        <dbReference type="ARBA" id="ARBA00023157"/>
    </source>
</evidence>
<dbReference type="Proteomes" id="UP000828390">
    <property type="component" value="Unassembled WGS sequence"/>
</dbReference>
<dbReference type="Gene3D" id="3.40.50.1240">
    <property type="entry name" value="Phosphoglycerate mutase-like"/>
    <property type="match status" value="1"/>
</dbReference>
<name>A0A9D4CAV0_DREPO</name>
<feature type="signal peptide" evidence="9">
    <location>
        <begin position="1"/>
        <end position="20"/>
    </location>
</feature>
<evidence type="ECO:0000256" key="3">
    <source>
        <dbReference type="ARBA" id="ARBA00012646"/>
    </source>
</evidence>
<keyword evidence="11" id="KW-1185">Reference proteome</keyword>
<evidence type="ECO:0000313" key="10">
    <source>
        <dbReference type="EMBL" id="KAH3720322.1"/>
    </source>
</evidence>
<proteinExistence type="inferred from homology"/>
<evidence type="ECO:0000256" key="1">
    <source>
        <dbReference type="ARBA" id="ARBA00000032"/>
    </source>
</evidence>
<keyword evidence="5" id="KW-0378">Hydrolase</keyword>
<comment type="caution">
    <text evidence="10">The sequence shown here is derived from an EMBL/GenBank/DDBJ whole genome shotgun (WGS) entry which is preliminary data.</text>
</comment>
<dbReference type="PROSITE" id="PS00616">
    <property type="entry name" value="HIS_ACID_PHOSPHAT_1"/>
    <property type="match status" value="1"/>
</dbReference>
<dbReference type="EMBL" id="JAIWYP010000013">
    <property type="protein sequence ID" value="KAH3720322.1"/>
    <property type="molecule type" value="Genomic_DNA"/>
</dbReference>
<dbReference type="InterPro" id="IPR000560">
    <property type="entry name" value="His_Pase_clade-2"/>
</dbReference>
<dbReference type="SUPFAM" id="SSF53254">
    <property type="entry name" value="Phosphoglycerate mutase-like"/>
    <property type="match status" value="1"/>
</dbReference>
<evidence type="ECO:0000256" key="7">
    <source>
        <dbReference type="ARBA" id="ARBA00023180"/>
    </source>
</evidence>
<dbReference type="PANTHER" id="PTHR11567:SF211">
    <property type="entry name" value="PROSTATIC ACID PHOSPHATASE"/>
    <property type="match status" value="1"/>
</dbReference>
<evidence type="ECO:0000256" key="4">
    <source>
        <dbReference type="ARBA" id="ARBA00022729"/>
    </source>
</evidence>
<feature type="chain" id="PRO_5038910050" description="acid phosphatase" evidence="9">
    <location>
        <begin position="21"/>
        <end position="431"/>
    </location>
</feature>
<dbReference type="AlphaFoldDB" id="A0A9D4CAV0"/>
<dbReference type="Pfam" id="PF00328">
    <property type="entry name" value="His_Phos_2"/>
    <property type="match status" value="1"/>
</dbReference>
<dbReference type="EC" id="3.1.3.2" evidence="3"/>
<dbReference type="PANTHER" id="PTHR11567">
    <property type="entry name" value="ACID PHOSPHATASE-RELATED"/>
    <property type="match status" value="1"/>
</dbReference>
<sequence length="431" mass="49331">MAKIGICLVYIFILNVYCQADDTTLRLVNLVYRHGDRSPIDIFPTDVNQIDKWPQGLGWLSQIGIQQHFNLGQLLRQRYVSTGFMNSSYSRYQIAIESSDEDRCLMSAYSNLAGLFYPPDNESRFHPDLPWQPIPVHTRPTYEDNMLNMGENCPRYNELLAATMASHAIEKEEIHNKEFYAHVGNLTGWKDENISNIWRIADTVFCEKCHNLTDNPWLYDIWNKTTNQTIYDKLRHLESYQFTLLFKGKEASMLKGGPLLARWIQNMKDKITFPQNNTFKMLMYSGHDTTVSALLTNLGLFNGVSPQYASSVVSELHEGQAGSFYVNLFYKNQTYNDTFVPLTLPGCTFNCPYDNFIRLTKDAVPTDWRKQCGYPDPQAPNKGGDKLGAGWLVSFALAGLLVAVLIIFGVCVFRLRRRSDTTLYSKFDISS</sequence>
<evidence type="ECO:0000256" key="2">
    <source>
        <dbReference type="ARBA" id="ARBA00005375"/>
    </source>
</evidence>
<keyword evidence="4 9" id="KW-0732">Signal</keyword>
<feature type="transmembrane region" description="Helical" evidence="8">
    <location>
        <begin position="389"/>
        <end position="413"/>
    </location>
</feature>
<dbReference type="InterPro" id="IPR033379">
    <property type="entry name" value="Acid_Pase_AS"/>
</dbReference>
<keyword evidence="8" id="KW-0472">Membrane</keyword>
<evidence type="ECO:0000256" key="8">
    <source>
        <dbReference type="SAM" id="Phobius"/>
    </source>
</evidence>
<gene>
    <name evidence="10" type="ORF">DPMN_063219</name>
</gene>
<reference evidence="10" key="1">
    <citation type="journal article" date="2019" name="bioRxiv">
        <title>The Genome of the Zebra Mussel, Dreissena polymorpha: A Resource for Invasive Species Research.</title>
        <authorList>
            <person name="McCartney M.A."/>
            <person name="Auch B."/>
            <person name="Kono T."/>
            <person name="Mallez S."/>
            <person name="Zhang Y."/>
            <person name="Obille A."/>
            <person name="Becker A."/>
            <person name="Abrahante J.E."/>
            <person name="Garbe J."/>
            <person name="Badalamenti J.P."/>
            <person name="Herman A."/>
            <person name="Mangelson H."/>
            <person name="Liachko I."/>
            <person name="Sullivan S."/>
            <person name="Sone E.D."/>
            <person name="Koren S."/>
            <person name="Silverstein K.A.T."/>
            <person name="Beckman K.B."/>
            <person name="Gohl D.M."/>
        </authorList>
    </citation>
    <scope>NUCLEOTIDE SEQUENCE</scope>
    <source>
        <strain evidence="10">Duluth1</strain>
        <tissue evidence="10">Whole animal</tissue>
    </source>
</reference>
<dbReference type="InterPro" id="IPR029033">
    <property type="entry name" value="His_PPase_superfam"/>
</dbReference>
<protein>
    <recommendedName>
        <fullName evidence="3">acid phosphatase</fullName>
        <ecNumber evidence="3">3.1.3.2</ecNumber>
    </recommendedName>
</protein>
<comment type="catalytic activity">
    <reaction evidence="1">
        <text>a phosphate monoester + H2O = an alcohol + phosphate</text>
        <dbReference type="Rhea" id="RHEA:15017"/>
        <dbReference type="ChEBI" id="CHEBI:15377"/>
        <dbReference type="ChEBI" id="CHEBI:30879"/>
        <dbReference type="ChEBI" id="CHEBI:43474"/>
        <dbReference type="ChEBI" id="CHEBI:67140"/>
        <dbReference type="EC" id="3.1.3.2"/>
    </reaction>
</comment>
<keyword evidence="8" id="KW-0812">Transmembrane</keyword>
<accession>A0A9D4CAV0</accession>
<evidence type="ECO:0000256" key="5">
    <source>
        <dbReference type="ARBA" id="ARBA00022801"/>
    </source>
</evidence>
<evidence type="ECO:0000313" key="11">
    <source>
        <dbReference type="Proteomes" id="UP000828390"/>
    </source>
</evidence>
<keyword evidence="7" id="KW-0325">Glycoprotein</keyword>
<dbReference type="OrthoDB" id="5821688at2759"/>
<dbReference type="InterPro" id="IPR050645">
    <property type="entry name" value="Histidine_acid_phosphatase"/>
</dbReference>
<dbReference type="GO" id="GO:0003993">
    <property type="term" value="F:acid phosphatase activity"/>
    <property type="evidence" value="ECO:0007669"/>
    <property type="project" value="UniProtKB-EC"/>
</dbReference>
<reference evidence="10" key="2">
    <citation type="submission" date="2020-11" db="EMBL/GenBank/DDBJ databases">
        <authorList>
            <person name="McCartney M.A."/>
            <person name="Auch B."/>
            <person name="Kono T."/>
            <person name="Mallez S."/>
            <person name="Becker A."/>
            <person name="Gohl D.M."/>
            <person name="Silverstein K.A.T."/>
            <person name="Koren S."/>
            <person name="Bechman K.B."/>
            <person name="Herman A."/>
            <person name="Abrahante J.E."/>
            <person name="Garbe J."/>
        </authorList>
    </citation>
    <scope>NUCLEOTIDE SEQUENCE</scope>
    <source>
        <strain evidence="10">Duluth1</strain>
        <tissue evidence="10">Whole animal</tissue>
    </source>
</reference>